<dbReference type="Proteomes" id="UP001152320">
    <property type="component" value="Chromosome 16"/>
</dbReference>
<keyword evidence="7" id="KW-0809">Transit peptide</keyword>
<evidence type="ECO:0000256" key="7">
    <source>
        <dbReference type="ARBA" id="ARBA00022946"/>
    </source>
</evidence>
<dbReference type="Pfam" id="PF00398">
    <property type="entry name" value="RrnaAD"/>
    <property type="match status" value="1"/>
</dbReference>
<evidence type="ECO:0000313" key="15">
    <source>
        <dbReference type="Proteomes" id="UP001152320"/>
    </source>
</evidence>
<dbReference type="OrthoDB" id="16079at2759"/>
<evidence type="ECO:0000256" key="2">
    <source>
        <dbReference type="ARBA" id="ARBA00022552"/>
    </source>
</evidence>
<accession>A0A9Q1GVB7</accession>
<dbReference type="InterPro" id="IPR011530">
    <property type="entry name" value="rRNA_adenine_dimethylase"/>
</dbReference>
<dbReference type="SMART" id="SM00650">
    <property type="entry name" value="rADc"/>
    <property type="match status" value="1"/>
</dbReference>
<evidence type="ECO:0000256" key="9">
    <source>
        <dbReference type="ARBA" id="ARBA00023128"/>
    </source>
</evidence>
<dbReference type="EC" id="2.1.1.-" evidence="12"/>
<feature type="domain" description="Ribosomal RNA adenine methylase transferase N-terminal" evidence="13">
    <location>
        <begin position="34"/>
        <end position="225"/>
    </location>
</feature>
<comment type="similarity">
    <text evidence="11 12">Belongs to the class I-like SAM-binding methyltransferase superfamily. rRNA adenine N(6)-methyltransferase family.</text>
</comment>
<dbReference type="NCBIfam" id="TIGR00755">
    <property type="entry name" value="ksgA"/>
    <property type="match status" value="1"/>
</dbReference>
<dbReference type="GO" id="GO:0000179">
    <property type="term" value="F:rRNA (adenine-N6,N6-)-dimethyltransferase activity"/>
    <property type="evidence" value="ECO:0007669"/>
    <property type="project" value="UniProtKB-UniRule"/>
</dbReference>
<dbReference type="SUPFAM" id="SSF53335">
    <property type="entry name" value="S-adenosyl-L-methionine-dependent methyltransferases"/>
    <property type="match status" value="1"/>
</dbReference>
<keyword evidence="15" id="KW-1185">Reference proteome</keyword>
<feature type="binding site" evidence="11">
    <location>
        <position position="132"/>
    </location>
    <ligand>
        <name>S-adenosyl-L-methionine</name>
        <dbReference type="ChEBI" id="CHEBI:59789"/>
    </ligand>
</feature>
<keyword evidence="9" id="KW-0496">Mitochondrion</keyword>
<dbReference type="FunFam" id="3.40.50.150:FF:000109">
    <property type="entry name" value="rRNA adenine N(6)-methyltransferase"/>
    <property type="match status" value="1"/>
</dbReference>
<protein>
    <recommendedName>
        <fullName evidence="12">rRNA adenine N(6)-methyltransferase</fullName>
        <ecNumber evidence="12">2.1.1.-</ecNumber>
    </recommendedName>
</protein>
<dbReference type="AlphaFoldDB" id="A0A9Q1GVB7"/>
<evidence type="ECO:0000256" key="10">
    <source>
        <dbReference type="ARBA" id="ARBA00023163"/>
    </source>
</evidence>
<keyword evidence="2 12" id="KW-0698">rRNA processing</keyword>
<keyword evidence="3 11" id="KW-0489">Methyltransferase</keyword>
<dbReference type="EMBL" id="JAIZAY010000016">
    <property type="protein sequence ID" value="KAJ8027297.1"/>
    <property type="molecule type" value="Genomic_DNA"/>
</dbReference>
<feature type="binding site" evidence="11">
    <location>
        <position position="27"/>
    </location>
    <ligand>
        <name>S-adenosyl-L-methionine</name>
        <dbReference type="ChEBI" id="CHEBI:59789"/>
    </ligand>
</feature>
<feature type="binding site" evidence="11">
    <location>
        <position position="54"/>
    </location>
    <ligand>
        <name>S-adenosyl-L-methionine</name>
        <dbReference type="ChEBI" id="CHEBI:59789"/>
    </ligand>
</feature>
<dbReference type="GO" id="GO:0003723">
    <property type="term" value="F:RNA binding"/>
    <property type="evidence" value="ECO:0007669"/>
    <property type="project" value="UniProtKB-UniRule"/>
</dbReference>
<evidence type="ECO:0000256" key="1">
    <source>
        <dbReference type="ARBA" id="ARBA00004173"/>
    </source>
</evidence>
<evidence type="ECO:0000256" key="3">
    <source>
        <dbReference type="ARBA" id="ARBA00022603"/>
    </source>
</evidence>
<dbReference type="PANTHER" id="PTHR11727">
    <property type="entry name" value="DIMETHYLADENOSINE TRANSFERASE"/>
    <property type="match status" value="1"/>
</dbReference>
<keyword evidence="10" id="KW-0804">Transcription</keyword>
<evidence type="ECO:0000256" key="11">
    <source>
        <dbReference type="PROSITE-ProRule" id="PRU01026"/>
    </source>
</evidence>
<organism evidence="14 15">
    <name type="scientific">Holothuria leucospilota</name>
    <name type="common">Black long sea cucumber</name>
    <name type="synonym">Mertensiothuria leucospilota</name>
    <dbReference type="NCBI Taxonomy" id="206669"/>
    <lineage>
        <taxon>Eukaryota</taxon>
        <taxon>Metazoa</taxon>
        <taxon>Echinodermata</taxon>
        <taxon>Eleutherozoa</taxon>
        <taxon>Echinozoa</taxon>
        <taxon>Holothuroidea</taxon>
        <taxon>Aspidochirotacea</taxon>
        <taxon>Aspidochirotida</taxon>
        <taxon>Holothuriidae</taxon>
        <taxon>Holothuria</taxon>
    </lineage>
</organism>
<keyword evidence="6 11" id="KW-0694">RNA-binding</keyword>
<keyword evidence="5 11" id="KW-0949">S-adenosyl-L-methionine</keyword>
<dbReference type="Gene3D" id="1.10.8.100">
    <property type="entry name" value="Ribosomal RNA adenine dimethylase-like, domain 2"/>
    <property type="match status" value="1"/>
</dbReference>
<feature type="binding site" evidence="11">
    <location>
        <position position="29"/>
    </location>
    <ligand>
        <name>S-adenosyl-L-methionine</name>
        <dbReference type="ChEBI" id="CHEBI:59789"/>
    </ligand>
</feature>
<dbReference type="CDD" id="cd02440">
    <property type="entry name" value="AdoMet_MTases"/>
    <property type="match status" value="1"/>
</dbReference>
<gene>
    <name evidence="14" type="ORF">HOLleu_32406</name>
</gene>
<dbReference type="GO" id="GO:0006391">
    <property type="term" value="P:transcription initiation at mitochondrial promoter"/>
    <property type="evidence" value="ECO:0007669"/>
    <property type="project" value="TreeGrafter"/>
</dbReference>
<evidence type="ECO:0000256" key="8">
    <source>
        <dbReference type="ARBA" id="ARBA00023015"/>
    </source>
</evidence>
<feature type="binding site" evidence="11">
    <location>
        <position position="76"/>
    </location>
    <ligand>
        <name>S-adenosyl-L-methionine</name>
        <dbReference type="ChEBI" id="CHEBI:59789"/>
    </ligand>
</feature>
<name>A0A9Q1GVB7_HOLLE</name>
<dbReference type="InterPro" id="IPR023165">
    <property type="entry name" value="rRNA_Ade_diMease-like_C"/>
</dbReference>
<comment type="caution">
    <text evidence="14">The sequence shown here is derived from an EMBL/GenBank/DDBJ whole genome shotgun (WGS) entry which is preliminary data.</text>
</comment>
<dbReference type="GO" id="GO:0005759">
    <property type="term" value="C:mitochondrial matrix"/>
    <property type="evidence" value="ECO:0007669"/>
    <property type="project" value="TreeGrafter"/>
</dbReference>
<keyword evidence="8" id="KW-0805">Transcription regulation</keyword>
<dbReference type="PANTHER" id="PTHR11727:SF17">
    <property type="entry name" value="DIMETHYLADENOSINE TRANSFERASE 1, MITOCHONDRIAL"/>
    <property type="match status" value="1"/>
</dbReference>
<dbReference type="InterPro" id="IPR020598">
    <property type="entry name" value="rRNA_Ade_methylase_Trfase_N"/>
</dbReference>
<evidence type="ECO:0000256" key="4">
    <source>
        <dbReference type="ARBA" id="ARBA00022679"/>
    </source>
</evidence>
<reference evidence="14" key="1">
    <citation type="submission" date="2021-10" db="EMBL/GenBank/DDBJ databases">
        <title>Tropical sea cucumber genome reveals ecological adaptation and Cuvierian tubules defense mechanism.</title>
        <authorList>
            <person name="Chen T."/>
        </authorList>
    </citation>
    <scope>NUCLEOTIDE SEQUENCE</scope>
    <source>
        <strain evidence="14">Nanhai2018</strain>
        <tissue evidence="14">Muscle</tissue>
    </source>
</reference>
<dbReference type="Gene3D" id="3.40.50.150">
    <property type="entry name" value="Vaccinia Virus protein VP39"/>
    <property type="match status" value="1"/>
</dbReference>
<evidence type="ECO:0000256" key="5">
    <source>
        <dbReference type="ARBA" id="ARBA00022691"/>
    </source>
</evidence>
<dbReference type="FunFam" id="1.10.8.100:FF:000006">
    <property type="entry name" value="rRNA adenine N(6)-methyltransferase"/>
    <property type="match status" value="1"/>
</dbReference>
<comment type="subcellular location">
    <subcellularLocation>
        <location evidence="1">Mitochondrion</location>
    </subcellularLocation>
</comment>
<sequence>MRLPPLPTIREIIRLYGLRAEKQLSQNFILDLNLTDKIVRQAGNLQGASVCEVGPGPGGLTRSILKQGAADVLVVEKDDRFLPSLELLREASEEKLRIAHDDILRYNLETAFPKIPKSDWHGEPPNVHVIGNLPFNVSTPLIIKWLEAVANQSGPFIYGRSKMLLTFQKEVAERIVAGVDSPQRSRLSIMSQYLCEVKLCFVIPGKACVPPPDVDIGVVIFTPLIEPQIQVPFKMVEKVVRQVFHYRQKYCRRGIASLFPYGRSDLAEEMFELSDVHPTRRPTSLTMEDFAKLCYTYQNICKRIPGIFEYYYR</sequence>
<dbReference type="GO" id="GO:0034246">
    <property type="term" value="F:mitochondrial transcription factor activity"/>
    <property type="evidence" value="ECO:0007669"/>
    <property type="project" value="TreeGrafter"/>
</dbReference>
<dbReference type="InterPro" id="IPR029063">
    <property type="entry name" value="SAM-dependent_MTases_sf"/>
</dbReference>
<evidence type="ECO:0000259" key="13">
    <source>
        <dbReference type="SMART" id="SM00650"/>
    </source>
</evidence>
<feature type="binding site" evidence="11">
    <location>
        <position position="102"/>
    </location>
    <ligand>
        <name>S-adenosyl-L-methionine</name>
        <dbReference type="ChEBI" id="CHEBI:59789"/>
    </ligand>
</feature>
<proteinExistence type="inferred from homology"/>
<evidence type="ECO:0000256" key="6">
    <source>
        <dbReference type="ARBA" id="ARBA00022884"/>
    </source>
</evidence>
<dbReference type="PROSITE" id="PS51689">
    <property type="entry name" value="SAM_RNA_A_N6_MT"/>
    <property type="match status" value="1"/>
</dbReference>
<keyword evidence="4 11" id="KW-0808">Transferase</keyword>
<dbReference type="InterPro" id="IPR001737">
    <property type="entry name" value="KsgA/Erm"/>
</dbReference>
<evidence type="ECO:0000256" key="12">
    <source>
        <dbReference type="RuleBase" id="RU362106"/>
    </source>
</evidence>
<evidence type="ECO:0000313" key="14">
    <source>
        <dbReference type="EMBL" id="KAJ8027297.1"/>
    </source>
</evidence>